<dbReference type="AlphaFoldDB" id="A0A1S8DFM2"/>
<feature type="domain" description="DUF6957" evidence="1">
    <location>
        <begin position="19"/>
        <end position="128"/>
    </location>
</feature>
<name>A0A1S8DFM2_9GAMM</name>
<dbReference type="Pfam" id="PF22275">
    <property type="entry name" value="DUF6957"/>
    <property type="match status" value="1"/>
</dbReference>
<dbReference type="STRING" id="254161.SAMN05216256_10359"/>
<evidence type="ECO:0000313" key="2">
    <source>
        <dbReference type="EMBL" id="ONM43197.1"/>
    </source>
</evidence>
<reference evidence="2 3" key="1">
    <citation type="submission" date="2017-01" db="EMBL/GenBank/DDBJ databases">
        <title>Draft genome sequence of Pseudomonas pachastrellae type strain CCUG 46540T from a deep sea.</title>
        <authorList>
            <person name="Gomila M."/>
            <person name="Mulet M."/>
            <person name="Lalucat J."/>
            <person name="Garcia-Valdes E."/>
        </authorList>
    </citation>
    <scope>NUCLEOTIDE SEQUENCE [LARGE SCALE GENOMIC DNA]</scope>
    <source>
        <strain evidence="2 3">CCUG 46540</strain>
    </source>
</reference>
<proteinExistence type="predicted"/>
<sequence>MDELNKLGELLYGPGEAMQGTEMSVEDAIEFVQERYPSRPFCLVRDWIWIDLELPDRLIQEVQNDQQQPVLLYAHNVVHDYAERFPAPGSYVRTTLLVSFSEGFIFQTRNTVYVLLGTGKRKRAKPEVLRGLF</sequence>
<gene>
    <name evidence="2" type="ORF">BXT89_13925</name>
</gene>
<dbReference type="RefSeq" id="WP_083728285.1">
    <property type="nucleotide sequence ID" value="NZ_FOUD01000003.1"/>
</dbReference>
<dbReference type="Proteomes" id="UP000242847">
    <property type="component" value="Unassembled WGS sequence"/>
</dbReference>
<organism evidence="2 3">
    <name type="scientific">Halopseudomonas pachastrellae</name>
    <dbReference type="NCBI Taxonomy" id="254161"/>
    <lineage>
        <taxon>Bacteria</taxon>
        <taxon>Pseudomonadati</taxon>
        <taxon>Pseudomonadota</taxon>
        <taxon>Gammaproteobacteria</taxon>
        <taxon>Pseudomonadales</taxon>
        <taxon>Pseudomonadaceae</taxon>
        <taxon>Halopseudomonas</taxon>
    </lineage>
</organism>
<evidence type="ECO:0000259" key="1">
    <source>
        <dbReference type="Pfam" id="PF22275"/>
    </source>
</evidence>
<evidence type="ECO:0000313" key="3">
    <source>
        <dbReference type="Proteomes" id="UP000242847"/>
    </source>
</evidence>
<dbReference type="EMBL" id="MUBC01000033">
    <property type="protein sequence ID" value="ONM43197.1"/>
    <property type="molecule type" value="Genomic_DNA"/>
</dbReference>
<dbReference type="InterPro" id="IPR054232">
    <property type="entry name" value="DUF6957"/>
</dbReference>
<dbReference type="OrthoDB" id="7020948at2"/>
<comment type="caution">
    <text evidence="2">The sequence shown here is derived from an EMBL/GenBank/DDBJ whole genome shotgun (WGS) entry which is preliminary data.</text>
</comment>
<protein>
    <recommendedName>
        <fullName evidence="1">DUF6957 domain-containing protein</fullName>
    </recommendedName>
</protein>
<accession>A0A1S8DFM2</accession>
<keyword evidence="3" id="KW-1185">Reference proteome</keyword>